<reference evidence="2 4" key="1">
    <citation type="submission" date="2023-08" db="EMBL/GenBank/DDBJ databases">
        <title>A Necator americanus chromosomal reference genome.</title>
        <authorList>
            <person name="Ilik V."/>
            <person name="Petrzelkova K.J."/>
            <person name="Pardy F."/>
            <person name="Fuh T."/>
            <person name="Niatou-Singa F.S."/>
            <person name="Gouil Q."/>
            <person name="Baker L."/>
            <person name="Ritchie M.E."/>
            <person name="Jex A.R."/>
            <person name="Gazzola D."/>
            <person name="Li H."/>
            <person name="Toshio Fujiwara R."/>
            <person name="Zhan B."/>
            <person name="Aroian R.V."/>
            <person name="Pafco B."/>
            <person name="Schwarz E.M."/>
        </authorList>
    </citation>
    <scope>NUCLEOTIDE SEQUENCE [LARGE SCALE GENOMIC DNA]</scope>
    <source>
        <strain evidence="2 4">Aroian</strain>
        <tissue evidence="2">Whole animal</tissue>
    </source>
</reference>
<evidence type="ECO:0000313" key="4">
    <source>
        <dbReference type="Proteomes" id="UP001303046"/>
    </source>
</evidence>
<protein>
    <submittedName>
        <fullName evidence="2">Uncharacterized protein</fullName>
    </submittedName>
</protein>
<comment type="caution">
    <text evidence="2">The sequence shown here is derived from an EMBL/GenBank/DDBJ whole genome shotgun (WGS) entry which is preliminary data.</text>
</comment>
<dbReference type="Proteomes" id="UP001303046">
    <property type="component" value="Unassembled WGS sequence"/>
</dbReference>
<feature type="region of interest" description="Disordered" evidence="1">
    <location>
        <begin position="49"/>
        <end position="106"/>
    </location>
</feature>
<sequence>MKNAYCEGGGVQLEGSQIVETLSDVYLGRSVNMKNDLKEELNRRMIRSIRSRQGRYRPTGGPRSSCPSVSTGQFFQRSVMQRRRGQTPLPRLGSYLLPTEPLRDVL</sequence>
<dbReference type="EMBL" id="JAVFWL010000006">
    <property type="protein sequence ID" value="KAK6764211.1"/>
    <property type="molecule type" value="Genomic_DNA"/>
</dbReference>
<evidence type="ECO:0000256" key="1">
    <source>
        <dbReference type="SAM" id="MobiDB-lite"/>
    </source>
</evidence>
<dbReference type="EMBL" id="JAVFWL010000006">
    <property type="protein sequence ID" value="KAK6764205.1"/>
    <property type="molecule type" value="Genomic_DNA"/>
</dbReference>
<proteinExistence type="predicted"/>
<evidence type="ECO:0000313" key="2">
    <source>
        <dbReference type="EMBL" id="KAK6764205.1"/>
    </source>
</evidence>
<keyword evidence="4" id="KW-1185">Reference proteome</keyword>
<name>A0ABR1EP61_NECAM</name>
<gene>
    <name evidence="2" type="primary">Necator_chrX.g24665</name>
    <name evidence="3" type="synonym">Necator_chrX.g24669</name>
    <name evidence="2" type="ORF">RB195_024500</name>
    <name evidence="3" type="ORF">RB195_024504</name>
</gene>
<accession>A0ABR1EP61</accession>
<evidence type="ECO:0000313" key="3">
    <source>
        <dbReference type="EMBL" id="KAK6764211.1"/>
    </source>
</evidence>
<feature type="compositionally biased region" description="Polar residues" evidence="1">
    <location>
        <begin position="65"/>
        <end position="79"/>
    </location>
</feature>
<organism evidence="2 4">
    <name type="scientific">Necator americanus</name>
    <name type="common">Human hookworm</name>
    <dbReference type="NCBI Taxonomy" id="51031"/>
    <lineage>
        <taxon>Eukaryota</taxon>
        <taxon>Metazoa</taxon>
        <taxon>Ecdysozoa</taxon>
        <taxon>Nematoda</taxon>
        <taxon>Chromadorea</taxon>
        <taxon>Rhabditida</taxon>
        <taxon>Rhabditina</taxon>
        <taxon>Rhabditomorpha</taxon>
        <taxon>Strongyloidea</taxon>
        <taxon>Ancylostomatidae</taxon>
        <taxon>Bunostominae</taxon>
        <taxon>Necator</taxon>
    </lineage>
</organism>